<gene>
    <name evidence="2" type="ORF">SAMN05444169_4625</name>
</gene>
<evidence type="ECO:0000313" key="2">
    <source>
        <dbReference type="EMBL" id="SHG88277.1"/>
    </source>
</evidence>
<protein>
    <submittedName>
        <fullName evidence="2">Uncharacterized protein</fullName>
    </submittedName>
</protein>
<evidence type="ECO:0000256" key="1">
    <source>
        <dbReference type="SAM" id="MobiDB-lite"/>
    </source>
</evidence>
<organism evidence="2 3">
    <name type="scientific">Bradyrhizobium erythrophlei</name>
    <dbReference type="NCBI Taxonomy" id="1437360"/>
    <lineage>
        <taxon>Bacteria</taxon>
        <taxon>Pseudomonadati</taxon>
        <taxon>Pseudomonadota</taxon>
        <taxon>Alphaproteobacteria</taxon>
        <taxon>Hyphomicrobiales</taxon>
        <taxon>Nitrobacteraceae</taxon>
        <taxon>Bradyrhizobium</taxon>
    </lineage>
</organism>
<dbReference type="EMBL" id="LT670818">
    <property type="protein sequence ID" value="SHG88277.1"/>
    <property type="molecule type" value="Genomic_DNA"/>
</dbReference>
<dbReference type="Proteomes" id="UP000190675">
    <property type="component" value="Chromosome I"/>
</dbReference>
<dbReference type="AlphaFoldDB" id="A0A1M5NFP6"/>
<reference evidence="2 3" key="1">
    <citation type="submission" date="2016-11" db="EMBL/GenBank/DDBJ databases">
        <authorList>
            <person name="Jaros S."/>
            <person name="Januszkiewicz K."/>
            <person name="Wedrychowicz H."/>
        </authorList>
    </citation>
    <scope>NUCLEOTIDE SEQUENCE [LARGE SCALE GENOMIC DNA]</scope>
    <source>
        <strain evidence="2 3">GAS242</strain>
    </source>
</reference>
<proteinExistence type="predicted"/>
<evidence type="ECO:0000313" key="3">
    <source>
        <dbReference type="Proteomes" id="UP000190675"/>
    </source>
</evidence>
<accession>A0A1M5NFP6</accession>
<name>A0A1M5NFP6_9BRAD</name>
<sequence length="78" mass="8527">MAWDGLGSAPTDSAQPVEPPPPPKKQARAKREIIIGPLNAATAERTNVRSKDEWEQDLAADRNDEASLKRKLKICSSC</sequence>
<feature type="region of interest" description="Disordered" evidence="1">
    <location>
        <begin position="1"/>
        <end position="29"/>
    </location>
</feature>